<reference evidence="1 2" key="1">
    <citation type="journal article" date="2024" name="Nat. Commun.">
        <title>Phylogenomics reveals the evolutionary origins of lichenization in chlorophyte algae.</title>
        <authorList>
            <person name="Puginier C."/>
            <person name="Libourel C."/>
            <person name="Otte J."/>
            <person name="Skaloud P."/>
            <person name="Haon M."/>
            <person name="Grisel S."/>
            <person name="Petersen M."/>
            <person name="Berrin J.G."/>
            <person name="Delaux P.M."/>
            <person name="Dal Grande F."/>
            <person name="Keller J."/>
        </authorList>
    </citation>
    <scope>NUCLEOTIDE SEQUENCE [LARGE SCALE GENOMIC DNA]</scope>
    <source>
        <strain evidence="1 2">SAG 216-7</strain>
    </source>
</reference>
<protein>
    <submittedName>
        <fullName evidence="1">Uncharacterized protein</fullName>
    </submittedName>
</protein>
<dbReference type="EMBL" id="JALJOT010000006">
    <property type="protein sequence ID" value="KAK9909390.1"/>
    <property type="molecule type" value="Genomic_DNA"/>
</dbReference>
<evidence type="ECO:0000313" key="1">
    <source>
        <dbReference type="EMBL" id="KAK9909390.1"/>
    </source>
</evidence>
<comment type="caution">
    <text evidence="1">The sequence shown here is derived from an EMBL/GenBank/DDBJ whole genome shotgun (WGS) entry which is preliminary data.</text>
</comment>
<name>A0ABR2YS18_9CHLO</name>
<sequence>MEHVRTLKLHAEDVDNVLGRIASHAHSLQQQCDVEMERIDAALAEERRSLLEQCKVAVDEMVAKLGDGEQNYVDTYLETNEDRELKLEKLHADANDEYNDLRRR</sequence>
<evidence type="ECO:0000313" key="2">
    <source>
        <dbReference type="Proteomes" id="UP001491310"/>
    </source>
</evidence>
<gene>
    <name evidence="1" type="ORF">WJX75_001509</name>
</gene>
<organism evidence="1 2">
    <name type="scientific">Coccomyxa subellipsoidea</name>
    <dbReference type="NCBI Taxonomy" id="248742"/>
    <lineage>
        <taxon>Eukaryota</taxon>
        <taxon>Viridiplantae</taxon>
        <taxon>Chlorophyta</taxon>
        <taxon>core chlorophytes</taxon>
        <taxon>Trebouxiophyceae</taxon>
        <taxon>Trebouxiophyceae incertae sedis</taxon>
        <taxon>Coccomyxaceae</taxon>
        <taxon>Coccomyxa</taxon>
    </lineage>
</organism>
<keyword evidence="2" id="KW-1185">Reference proteome</keyword>
<proteinExistence type="predicted"/>
<dbReference type="Proteomes" id="UP001491310">
    <property type="component" value="Unassembled WGS sequence"/>
</dbReference>
<accession>A0ABR2YS18</accession>